<dbReference type="Proteomes" id="UP001476798">
    <property type="component" value="Unassembled WGS sequence"/>
</dbReference>
<dbReference type="Pfam" id="PF23554">
    <property type="entry name" value="TPR_DOCK"/>
    <property type="match status" value="1"/>
</dbReference>
<evidence type="ECO:0000313" key="3">
    <source>
        <dbReference type="Proteomes" id="UP001476798"/>
    </source>
</evidence>
<gene>
    <name evidence="2" type="ORF">GOODEAATRI_024125</name>
</gene>
<feature type="domain" description="Dedicator of cytokinesis TPR repeats region" evidence="1">
    <location>
        <begin position="1"/>
        <end position="33"/>
    </location>
</feature>
<evidence type="ECO:0000259" key="1">
    <source>
        <dbReference type="Pfam" id="PF23554"/>
    </source>
</evidence>
<reference evidence="2 3" key="1">
    <citation type="submission" date="2021-06" db="EMBL/GenBank/DDBJ databases">
        <authorList>
            <person name="Palmer J.M."/>
        </authorList>
    </citation>
    <scope>NUCLEOTIDE SEQUENCE [LARGE SCALE GENOMIC DNA]</scope>
    <source>
        <strain evidence="2 3">GA_2019</strain>
        <tissue evidence="2">Muscle</tissue>
    </source>
</reference>
<keyword evidence="3" id="KW-1185">Reference proteome</keyword>
<feature type="non-terminal residue" evidence="2">
    <location>
        <position position="1"/>
    </location>
</feature>
<evidence type="ECO:0000313" key="2">
    <source>
        <dbReference type="EMBL" id="MEQ2176052.1"/>
    </source>
</evidence>
<dbReference type="InterPro" id="IPR056372">
    <property type="entry name" value="TPR_DOCK"/>
</dbReference>
<sequence length="81" mass="9397">EFLLKIFCVFRNLMKLTIFPRDWSVMRLLTSQLSAAFLNSSLSHWTGLLYLQVEAELMDKLDSMVSDGKGDDNHRELFSLL</sequence>
<accession>A0ABV0P0S1</accession>
<proteinExistence type="predicted"/>
<dbReference type="EMBL" id="JAHRIO010052631">
    <property type="protein sequence ID" value="MEQ2176052.1"/>
    <property type="molecule type" value="Genomic_DNA"/>
</dbReference>
<name>A0ABV0P0S1_9TELE</name>
<comment type="caution">
    <text evidence="2">The sequence shown here is derived from an EMBL/GenBank/DDBJ whole genome shotgun (WGS) entry which is preliminary data.</text>
</comment>
<protein>
    <recommendedName>
        <fullName evidence="1">Dedicator of cytokinesis TPR repeats region domain-containing protein</fullName>
    </recommendedName>
</protein>
<organism evidence="2 3">
    <name type="scientific">Goodea atripinnis</name>
    <dbReference type="NCBI Taxonomy" id="208336"/>
    <lineage>
        <taxon>Eukaryota</taxon>
        <taxon>Metazoa</taxon>
        <taxon>Chordata</taxon>
        <taxon>Craniata</taxon>
        <taxon>Vertebrata</taxon>
        <taxon>Euteleostomi</taxon>
        <taxon>Actinopterygii</taxon>
        <taxon>Neopterygii</taxon>
        <taxon>Teleostei</taxon>
        <taxon>Neoteleostei</taxon>
        <taxon>Acanthomorphata</taxon>
        <taxon>Ovalentaria</taxon>
        <taxon>Atherinomorphae</taxon>
        <taxon>Cyprinodontiformes</taxon>
        <taxon>Goodeidae</taxon>
        <taxon>Goodea</taxon>
    </lineage>
</organism>